<accession>A0A0A0RNF0</accession>
<reference evidence="2 3" key="1">
    <citation type="submission" date="2014-07" db="EMBL/GenBank/DDBJ databases">
        <title>Complete Genome of Bacillus megaterium Myophage Moonbeam.</title>
        <authorList>
            <person name="Cadungog J.N."/>
            <person name="Khatemi B.E."/>
            <person name="Hernandez A.C."/>
            <person name="Everett G.F.K."/>
        </authorList>
    </citation>
    <scope>NUCLEOTIDE SEQUENCE [LARGE SCALE GENOMIC DNA]</scope>
</reference>
<dbReference type="RefSeq" id="YP_009151564.1">
    <property type="nucleotide sequence ID" value="NC_027374.1"/>
</dbReference>
<gene>
    <name evidence="1" type="ORF">CPT_Moonbeam1</name>
    <name evidence="2" type="ORF">CPT_Moonbeam232</name>
</gene>
<evidence type="ECO:0000313" key="1">
    <source>
        <dbReference type="EMBL" id="AIW03399.1"/>
    </source>
</evidence>
<name>A0A0A0RNF0_9CAUD</name>
<sequence>MISLIKPLYCYECQEGTEHVLSKVIGDQEEYACTWCNCNSVINVAKPAKAV</sequence>
<dbReference type="GeneID" id="24608207"/>
<dbReference type="RefSeq" id="YP_009151795.1">
    <property type="nucleotide sequence ID" value="NC_027374.1"/>
</dbReference>
<keyword evidence="3" id="KW-1185">Reference proteome</keyword>
<dbReference type="KEGG" id="vg:24608207"/>
<proteinExistence type="predicted"/>
<dbReference type="EMBL" id="KM236246">
    <property type="protein sequence ID" value="AIW03630.1"/>
    <property type="molecule type" value="Genomic_DNA"/>
</dbReference>
<evidence type="ECO:0000313" key="2">
    <source>
        <dbReference type="EMBL" id="AIW03630.1"/>
    </source>
</evidence>
<protein>
    <submittedName>
        <fullName evidence="2">Uncharacterized protein</fullName>
    </submittedName>
</protein>
<dbReference type="Proteomes" id="UP000030207">
    <property type="component" value="Segment"/>
</dbReference>
<dbReference type="EMBL" id="KM236246">
    <property type="protein sequence ID" value="AIW03399.1"/>
    <property type="molecule type" value="Genomic_DNA"/>
</dbReference>
<organism evidence="2 3">
    <name type="scientific">Bacillus phage Moonbeam</name>
    <dbReference type="NCBI Taxonomy" id="1540091"/>
    <lineage>
        <taxon>Viruses</taxon>
        <taxon>Duplodnaviria</taxon>
        <taxon>Heunggongvirae</taxon>
        <taxon>Uroviricota</taxon>
        <taxon>Caudoviricetes</taxon>
        <taxon>Herelleviridae</taxon>
        <taxon>Bastillevirinae</taxon>
        <taxon>Moonbeamvirus</taxon>
        <taxon>Moonbeamvirus moonbeam</taxon>
    </lineage>
</organism>
<dbReference type="GeneID" id="24608027"/>
<evidence type="ECO:0000313" key="3">
    <source>
        <dbReference type="Proteomes" id="UP000030207"/>
    </source>
</evidence>
<dbReference type="KEGG" id="vg:24608027"/>